<evidence type="ECO:0000256" key="1">
    <source>
        <dbReference type="SAM" id="Phobius"/>
    </source>
</evidence>
<keyword evidence="1" id="KW-0812">Transmembrane</keyword>
<organism evidence="3 5">
    <name type="scientific">Candida parapsilosis (strain CDC 317 / ATCC MYA-4646)</name>
    <name type="common">Yeast</name>
    <name type="synonym">Monilia parapsilosis</name>
    <dbReference type="NCBI Taxonomy" id="578454"/>
    <lineage>
        <taxon>Eukaryota</taxon>
        <taxon>Fungi</taxon>
        <taxon>Dikarya</taxon>
        <taxon>Ascomycota</taxon>
        <taxon>Saccharomycotina</taxon>
        <taxon>Pichiomycetes</taxon>
        <taxon>Debaryomycetaceae</taxon>
        <taxon>Candida/Lodderomyces clade</taxon>
        <taxon>Candida</taxon>
    </lineage>
</organism>
<accession>A0AAJ8VYA2</accession>
<reference evidence="3" key="3">
    <citation type="submission" date="2011-10" db="EMBL/GenBank/DDBJ databases">
        <title>Transcriptional landscape of the pathogenic yeast Candida parapsilosis.</title>
        <authorList>
            <person name="Guida A."/>
            <person name="Lindstaedt C."/>
            <person name="Maguire S.L."/>
            <person name="Ding C."/>
            <person name="Higgins D.G."/>
            <person name="Harris D."/>
            <person name="Berriman M."/>
            <person name="Butler G."/>
        </authorList>
    </citation>
    <scope>NUCLEOTIDE SEQUENCE</scope>
    <source>
        <strain evidence="3">CDC317</strain>
    </source>
</reference>
<reference evidence="5" key="1">
    <citation type="journal article" date="2009" name="Nature">
        <title>Evolution of pathogenicity and sexual reproduction in eight Candida genomes.</title>
        <authorList>
            <person name="Butler G."/>
            <person name="Rasmussen M.D."/>
            <person name="Lin M.F."/>
            <person name="Santos M.A."/>
            <person name="Sakthikumar S."/>
            <person name="Munro C.A."/>
            <person name="Rheinbay E."/>
            <person name="Grabherr M."/>
            <person name="Forche A."/>
            <person name="Reedy J.L."/>
            <person name="Agrafioti I."/>
            <person name="Arnaud M.B."/>
            <person name="Bates S."/>
            <person name="Brown A.J."/>
            <person name="Brunke S."/>
            <person name="Costanzo M.C."/>
            <person name="Fitzpatrick D.A."/>
            <person name="de Groot P.W."/>
            <person name="Harris D."/>
            <person name="Hoyer L.L."/>
            <person name="Hube B."/>
            <person name="Klis F.M."/>
            <person name="Kodira C."/>
            <person name="Lennard N."/>
            <person name="Logue M.E."/>
            <person name="Martin R."/>
            <person name="Neiman A.M."/>
            <person name="Nikolaou E."/>
            <person name="Quail M.A."/>
            <person name="Quinn J."/>
            <person name="Santos M.C."/>
            <person name="Schmitzberger F.F."/>
            <person name="Sherlock G."/>
            <person name="Shah P."/>
            <person name="Silverstein K.A."/>
            <person name="Skrzypek M.S."/>
            <person name="Soll D."/>
            <person name="Staggs R."/>
            <person name="Stansfield I."/>
            <person name="Stumpf M.P."/>
            <person name="Sudbery P.E."/>
            <person name="Srikantha T."/>
            <person name="Zeng Q."/>
            <person name="Berman J."/>
            <person name="Berriman M."/>
            <person name="Heitman J."/>
            <person name="Gow N.A."/>
            <person name="Lorenz M.C."/>
            <person name="Birren B.W."/>
            <person name="Kellis M."/>
            <person name="Cuomo C.A."/>
        </authorList>
    </citation>
    <scope>NUCLEOTIDE SEQUENCE [LARGE SCALE GENOMIC DNA]</scope>
    <source>
        <strain evidence="5">CDC 317 / ATCC MYA-4646</strain>
    </source>
</reference>
<dbReference type="AlphaFoldDB" id="G8BGG1"/>
<dbReference type="CGD" id="CAL0000146509">
    <property type="gene designation" value="CPAR2_205875"/>
</dbReference>
<dbReference type="EMBL" id="HE605206">
    <property type="protein sequence ID" value="CCE42945.1"/>
    <property type="molecule type" value="Genomic_DNA"/>
</dbReference>
<evidence type="ECO:0000313" key="5">
    <source>
        <dbReference type="Proteomes" id="UP000005221"/>
    </source>
</evidence>
<sequence>MCPSNKIDIQNSLRRISNFLKRGFSWSLSGGILFVLKKMATSITWKHLHYLVVANFSLIYFLIKEERRKRENKLKLKKLLLEMRWFCSHRKKKSYINYIATK</sequence>
<dbReference type="EnsemblFungi" id="CPAR2_205875-T">
    <property type="protein sequence ID" value="CPAR2_205875-T-p1"/>
    <property type="gene ID" value="CPAR2_205875"/>
</dbReference>
<keyword evidence="5" id="KW-1185">Reference proteome</keyword>
<feature type="transmembrane region" description="Helical" evidence="1">
    <location>
        <begin position="23"/>
        <end position="41"/>
    </location>
</feature>
<proteinExistence type="predicted"/>
<name>G8BGG1_CANPC</name>
<accession>G8BGG1</accession>
<evidence type="ECO:0000313" key="4">
    <source>
        <dbReference type="EnsemblFungi" id="CPAR2_205875-T-p1"/>
    </source>
</evidence>
<protein>
    <submittedName>
        <fullName evidence="3 4">Uncharacterized protein</fullName>
    </submittedName>
</protein>
<keyword evidence="1" id="KW-0472">Membrane</keyword>
<feature type="transmembrane region" description="Helical" evidence="1">
    <location>
        <begin position="47"/>
        <end position="63"/>
    </location>
</feature>
<dbReference type="Proteomes" id="UP000005221">
    <property type="component" value="Chromosome 2"/>
</dbReference>
<reference evidence="4" key="4">
    <citation type="submission" date="2025-05" db="UniProtKB">
        <authorList>
            <consortium name="EnsemblFungi"/>
        </authorList>
    </citation>
    <scope>IDENTIFICATION</scope>
</reference>
<evidence type="ECO:0000313" key="2">
    <source>
        <dbReference type="CGD" id="CAL0000146509"/>
    </source>
</evidence>
<gene>
    <name evidence="2 3" type="ordered locus">CPAR2_205875</name>
</gene>
<reference evidence="5" key="2">
    <citation type="journal article" date="2011" name="BMC Genomics">
        <title>Using RNA-seq to determine the transcriptional landscape and the hypoxic response of the pathogenic yeast Candida parapsilosis.</title>
        <authorList>
            <person name="Guida A."/>
            <person name="Lindstaedt C."/>
            <person name="Maguire S.L."/>
            <person name="Ding C."/>
            <person name="Higgins D.G."/>
            <person name="Corton N.J."/>
            <person name="Berriman M."/>
            <person name="Butler G."/>
        </authorList>
    </citation>
    <scope>GENOME REANNOTATION</scope>
    <source>
        <strain evidence="5">CDC 317 / ATCC MYA-4646</strain>
    </source>
</reference>
<evidence type="ECO:0000313" key="3">
    <source>
        <dbReference type="EMBL" id="CCE42945.1"/>
    </source>
</evidence>
<dbReference type="VEuPathDB" id="FungiDB:CPAR2_205875"/>
<keyword evidence="1" id="KW-1133">Transmembrane helix</keyword>